<gene>
    <name evidence="1" type="ORF">ATN00_05755</name>
</gene>
<proteinExistence type="predicted"/>
<reference evidence="1 2" key="1">
    <citation type="submission" date="2015-11" db="EMBL/GenBank/DDBJ databases">
        <title>A Two-component Flavoprotein Monooxygenase System MeaXY Responsible for para-Hydroxylation of 2-Methyl-6-ethylaniline and 2,6-Diethylaniline in Sphingobium baderi DE-13.</title>
        <authorList>
            <person name="Cheng M."/>
            <person name="Meng Q."/>
            <person name="Yang Y."/>
            <person name="Chu C."/>
            <person name="Yan X."/>
            <person name="He J."/>
            <person name="Li S."/>
        </authorList>
    </citation>
    <scope>NUCLEOTIDE SEQUENCE [LARGE SCALE GENOMIC DNA]</scope>
    <source>
        <strain evidence="1 2">DE-13</strain>
    </source>
</reference>
<evidence type="ECO:0000313" key="2">
    <source>
        <dbReference type="Proteomes" id="UP000056968"/>
    </source>
</evidence>
<protein>
    <submittedName>
        <fullName evidence="1">Uncharacterized protein</fullName>
    </submittedName>
</protein>
<dbReference type="STRING" id="1332080.ATN00_05755"/>
<organism evidence="1 2">
    <name type="scientific">Sphingobium baderi</name>
    <dbReference type="NCBI Taxonomy" id="1332080"/>
    <lineage>
        <taxon>Bacteria</taxon>
        <taxon>Pseudomonadati</taxon>
        <taxon>Pseudomonadota</taxon>
        <taxon>Alphaproteobacteria</taxon>
        <taxon>Sphingomonadales</taxon>
        <taxon>Sphingomonadaceae</taxon>
        <taxon>Sphingobium</taxon>
    </lineage>
</organism>
<dbReference type="RefSeq" id="WP_062063116.1">
    <property type="nucleotide sequence ID" value="NZ_CP013264.1"/>
</dbReference>
<dbReference type="Proteomes" id="UP000056968">
    <property type="component" value="Chromosome"/>
</dbReference>
<dbReference type="KEGG" id="sbd:ATN00_05755"/>
<dbReference type="AlphaFoldDB" id="A0A0S3EX10"/>
<sequence>MGMFDELLGSVGGLEAIAAKIGVSPEQMQALMTEIGGKIGGGETSVSALAETAAEHGVSADKLQELLGQFGGPEALLGKLGGLFDRDGDGNPLGELGSIAKGLFG</sequence>
<dbReference type="EMBL" id="CP013264">
    <property type="protein sequence ID" value="ALR19890.1"/>
    <property type="molecule type" value="Genomic_DNA"/>
</dbReference>
<dbReference type="OrthoDB" id="7450771at2"/>
<evidence type="ECO:0000313" key="1">
    <source>
        <dbReference type="EMBL" id="ALR19890.1"/>
    </source>
</evidence>
<name>A0A0S3EX10_9SPHN</name>
<accession>A0A0S3EX10</accession>
<keyword evidence="2" id="KW-1185">Reference proteome</keyword>